<keyword evidence="3 7" id="KW-0288">FMN</keyword>
<evidence type="ECO:0000256" key="4">
    <source>
        <dbReference type="ARBA" id="ARBA00022679"/>
    </source>
</evidence>
<dbReference type="NCBIfam" id="NF004685">
    <property type="entry name" value="PRK06029.1"/>
    <property type="match status" value="1"/>
</dbReference>
<accession>A0A401G3Z9</accession>
<comment type="caution">
    <text evidence="7">Lacks conserved residue(s) required for the propagation of feature annotation.</text>
</comment>
<evidence type="ECO:0000256" key="7">
    <source>
        <dbReference type="HAMAP-Rule" id="MF_01984"/>
    </source>
</evidence>
<dbReference type="PANTHER" id="PTHR43374">
    <property type="entry name" value="FLAVIN PRENYLTRANSFERASE"/>
    <property type="match status" value="1"/>
</dbReference>
<dbReference type="GO" id="GO:0016831">
    <property type="term" value="F:carboxy-lyase activity"/>
    <property type="evidence" value="ECO:0007669"/>
    <property type="project" value="TreeGrafter"/>
</dbReference>
<dbReference type="InterPro" id="IPR003382">
    <property type="entry name" value="Flavoprotein"/>
</dbReference>
<evidence type="ECO:0000256" key="5">
    <source>
        <dbReference type="ARBA" id="ARBA00050612"/>
    </source>
</evidence>
<evidence type="ECO:0000256" key="3">
    <source>
        <dbReference type="ARBA" id="ARBA00022643"/>
    </source>
</evidence>
<keyword evidence="10" id="KW-1185">Reference proteome</keyword>
<keyword evidence="2 7" id="KW-0285">Flavoprotein</keyword>
<dbReference type="HAMAP" id="MF_01984">
    <property type="entry name" value="ubiX_pad"/>
    <property type="match status" value="1"/>
</dbReference>
<comment type="caution">
    <text evidence="9">The sequence shown here is derived from an EMBL/GenBank/DDBJ whole genome shotgun (WGS) entry which is preliminary data.</text>
</comment>
<reference evidence="10" key="1">
    <citation type="submission" date="2017-11" db="EMBL/GenBank/DDBJ databases">
        <authorList>
            <person name="Watanabe M."/>
            <person name="Kojima H."/>
        </authorList>
    </citation>
    <scope>NUCLEOTIDE SEQUENCE [LARGE SCALE GENOMIC DNA]</scope>
    <source>
        <strain evidence="10">Tokyo 01</strain>
    </source>
</reference>
<proteinExistence type="inferred from homology"/>
<dbReference type="AlphaFoldDB" id="A0A401G3Z9"/>
<dbReference type="EMBL" id="BEXT01000001">
    <property type="protein sequence ID" value="GBC63911.1"/>
    <property type="molecule type" value="Genomic_DNA"/>
</dbReference>
<feature type="binding site" evidence="7">
    <location>
        <begin position="11"/>
        <end position="13"/>
    </location>
    <ligand>
        <name>FMN</name>
        <dbReference type="ChEBI" id="CHEBI:58210"/>
    </ligand>
</feature>
<gene>
    <name evidence="7" type="primary">ubiX</name>
    <name evidence="9" type="ORF">DENIS_4910</name>
</gene>
<evidence type="ECO:0000256" key="1">
    <source>
        <dbReference type="ARBA" id="ARBA00022602"/>
    </source>
</evidence>
<evidence type="ECO:0000259" key="8">
    <source>
        <dbReference type="Pfam" id="PF02441"/>
    </source>
</evidence>
<feature type="binding site" evidence="7">
    <location>
        <position position="165"/>
    </location>
    <ligand>
        <name>dimethylallyl phosphate</name>
        <dbReference type="ChEBI" id="CHEBI:88052"/>
    </ligand>
</feature>
<evidence type="ECO:0000313" key="10">
    <source>
        <dbReference type="Proteomes" id="UP000288096"/>
    </source>
</evidence>
<dbReference type="InterPro" id="IPR004507">
    <property type="entry name" value="UbiX-like"/>
</dbReference>
<feature type="binding site" evidence="7">
    <location>
        <position position="37"/>
    </location>
    <ligand>
        <name>FMN</name>
        <dbReference type="ChEBI" id="CHEBI:58210"/>
    </ligand>
</feature>
<dbReference type="RefSeq" id="WP_124330933.1">
    <property type="nucleotide sequence ID" value="NZ_BEXT01000001.1"/>
</dbReference>
<feature type="binding site" evidence="7">
    <location>
        <begin position="100"/>
        <end position="103"/>
    </location>
    <ligand>
        <name>FMN</name>
        <dbReference type="ChEBI" id="CHEBI:58210"/>
    </ligand>
</feature>
<dbReference type="GO" id="GO:0106141">
    <property type="term" value="F:flavin prenyltransferase activity"/>
    <property type="evidence" value="ECO:0007669"/>
    <property type="project" value="UniProtKB-EC"/>
</dbReference>
<evidence type="ECO:0000256" key="2">
    <source>
        <dbReference type="ARBA" id="ARBA00022630"/>
    </source>
</evidence>
<protein>
    <recommendedName>
        <fullName evidence="7">Flavin prenyltransferase UbiX</fullName>
        <ecNumber evidence="7">2.5.1.129</ecNumber>
    </recommendedName>
</protein>
<reference evidence="10" key="2">
    <citation type="submission" date="2019-01" db="EMBL/GenBank/DDBJ databases">
        <title>Genome sequence of Desulfonema ishimotonii strain Tokyo 01.</title>
        <authorList>
            <person name="Fukui M."/>
        </authorList>
    </citation>
    <scope>NUCLEOTIDE SEQUENCE [LARGE SCALE GENOMIC DNA]</scope>
    <source>
        <strain evidence="10">Tokyo 01</strain>
    </source>
</reference>
<organism evidence="9 10">
    <name type="scientific">Desulfonema ishimotonii</name>
    <dbReference type="NCBI Taxonomy" id="45657"/>
    <lineage>
        <taxon>Bacteria</taxon>
        <taxon>Pseudomonadati</taxon>
        <taxon>Thermodesulfobacteriota</taxon>
        <taxon>Desulfobacteria</taxon>
        <taxon>Desulfobacterales</taxon>
        <taxon>Desulfococcaceae</taxon>
        <taxon>Desulfonema</taxon>
    </lineage>
</organism>
<comment type="function">
    <text evidence="7">Flavin prenyltransferase that catalyzes the synthesis of the prenylated FMN cofactor (prenyl-FMN) for 4-hydroxy-3-polyprenylbenzoic acid decarboxylase UbiD. The prenyltransferase is metal-independent and links a dimethylallyl moiety from dimethylallyl monophosphate (DMAP) to the flavin N5 and C6 atoms of FMN.</text>
</comment>
<evidence type="ECO:0000256" key="6">
    <source>
        <dbReference type="ARBA" id="ARBA00060793"/>
    </source>
</evidence>
<dbReference type="OrthoDB" id="9781577at2"/>
<dbReference type="NCBIfam" id="TIGR00421">
    <property type="entry name" value="ubiX_pad"/>
    <property type="match status" value="1"/>
</dbReference>
<comment type="catalytic activity">
    <reaction evidence="5 7">
        <text>dimethylallyl phosphate + FMNH2 = prenylated FMNH2 + phosphate</text>
        <dbReference type="Rhea" id="RHEA:37743"/>
        <dbReference type="ChEBI" id="CHEBI:43474"/>
        <dbReference type="ChEBI" id="CHEBI:57618"/>
        <dbReference type="ChEBI" id="CHEBI:87467"/>
        <dbReference type="ChEBI" id="CHEBI:88052"/>
        <dbReference type="EC" id="2.5.1.129"/>
    </reaction>
</comment>
<keyword evidence="1 7" id="KW-0637">Prenyltransferase</keyword>
<dbReference type="Proteomes" id="UP000288096">
    <property type="component" value="Unassembled WGS sequence"/>
</dbReference>
<sequence length="202" mass="21880">MKKKIVVAICGASGSIYGIRLLKALLNMPTEVFLSVSAAGKKVMVHETAYTGGSPEAFLKSEGIVPHPEARLRVYEPDDLFAPPASGSFRHHGMIIAPCSMKTLGAIAAGIADDLIHRAADVCLKERRPLVLLTRETPLSLIHLENMQKAVRAGATIMPPCPGFYTRPRTLADIVDGTVTRALDQLGIETDLIRRWGDKDLV</sequence>
<feature type="domain" description="Flavoprotein" evidence="8">
    <location>
        <begin position="3"/>
        <end position="182"/>
    </location>
</feature>
<feature type="binding site" evidence="7">
    <location>
        <position position="135"/>
    </location>
    <ligand>
        <name>FMN</name>
        <dbReference type="ChEBI" id="CHEBI:58210"/>
    </ligand>
</feature>
<name>A0A401G3Z9_9BACT</name>
<dbReference type="FunFam" id="3.40.50.1950:FF:000001">
    <property type="entry name" value="Flavin prenyltransferase UbiX"/>
    <property type="match status" value="1"/>
</dbReference>
<dbReference type="Pfam" id="PF02441">
    <property type="entry name" value="Flavoprotein"/>
    <property type="match status" value="1"/>
</dbReference>
<dbReference type="InterPro" id="IPR036551">
    <property type="entry name" value="Flavin_trans-like"/>
</dbReference>
<evidence type="ECO:0000313" key="9">
    <source>
        <dbReference type="EMBL" id="GBC63911.1"/>
    </source>
</evidence>
<dbReference type="Gene3D" id="3.40.50.1950">
    <property type="entry name" value="Flavin prenyltransferase-like"/>
    <property type="match status" value="1"/>
</dbReference>
<dbReference type="SUPFAM" id="SSF52507">
    <property type="entry name" value="Homo-oligomeric flavin-containing Cys decarboxylases, HFCD"/>
    <property type="match status" value="1"/>
</dbReference>
<feature type="binding site" evidence="7">
    <location>
        <position position="181"/>
    </location>
    <ligand>
        <name>dimethylallyl phosphate</name>
        <dbReference type="ChEBI" id="CHEBI:88052"/>
    </ligand>
</feature>
<dbReference type="EC" id="2.5.1.129" evidence="7"/>
<keyword evidence="4 7" id="KW-0808">Transferase</keyword>
<dbReference type="PANTHER" id="PTHR43374:SF1">
    <property type="entry name" value="FLAVIN PRENYLTRANSFERASE PAD1, MITOCHONDRIAL"/>
    <property type="match status" value="1"/>
</dbReference>
<comment type="similarity">
    <text evidence="6 7">Belongs to the UbiX/PAD1 family.</text>
</comment>